<evidence type="ECO:0000313" key="3">
    <source>
        <dbReference type="EMBL" id="BDZ54850.1"/>
    </source>
</evidence>
<protein>
    <recommendedName>
        <fullName evidence="5">Methionine and alanine importer, small subunit</fullName>
    </recommendedName>
</protein>
<feature type="transmembrane region" description="Helical" evidence="2">
    <location>
        <begin position="6"/>
        <end position="27"/>
    </location>
</feature>
<keyword evidence="2" id="KW-0812">Transmembrane</keyword>
<keyword evidence="2" id="KW-0472">Membrane</keyword>
<dbReference type="Proteomes" id="UP001321477">
    <property type="component" value="Chromosome"/>
</dbReference>
<accession>A0ABN6YBS0</accession>
<name>A0ABN6YBS0_9MICO</name>
<keyword evidence="4" id="KW-1185">Reference proteome</keyword>
<evidence type="ECO:0000256" key="2">
    <source>
        <dbReference type="SAM" id="Phobius"/>
    </source>
</evidence>
<proteinExistence type="predicted"/>
<reference evidence="4" key="1">
    <citation type="journal article" date="2019" name="Int. J. Syst. Evol. Microbiol.">
        <title>The Global Catalogue of Microorganisms (GCM) 10K type strain sequencing project: providing services to taxonomists for standard genome sequencing and annotation.</title>
        <authorList>
            <consortium name="The Broad Institute Genomics Platform"/>
            <consortium name="The Broad Institute Genome Sequencing Center for Infectious Disease"/>
            <person name="Wu L."/>
            <person name="Ma J."/>
        </authorList>
    </citation>
    <scope>NUCLEOTIDE SEQUENCE [LARGE SCALE GENOMIC DNA]</scope>
    <source>
        <strain evidence="4">NBRC 109019</strain>
    </source>
</reference>
<gene>
    <name evidence="3" type="ORF">GCM10025870_19230</name>
</gene>
<evidence type="ECO:0008006" key="5">
    <source>
        <dbReference type="Google" id="ProtNLM"/>
    </source>
</evidence>
<feature type="compositionally biased region" description="Basic and acidic residues" evidence="1">
    <location>
        <begin position="41"/>
        <end position="55"/>
    </location>
</feature>
<dbReference type="EMBL" id="AP027734">
    <property type="protein sequence ID" value="BDZ54850.1"/>
    <property type="molecule type" value="Genomic_DNA"/>
</dbReference>
<keyword evidence="2" id="KW-1133">Transmembrane helix</keyword>
<dbReference type="NCBIfam" id="NF033493">
    <property type="entry name" value="MetS_like_NSS"/>
    <property type="match status" value="1"/>
</dbReference>
<evidence type="ECO:0000313" key="4">
    <source>
        <dbReference type="Proteomes" id="UP001321477"/>
    </source>
</evidence>
<organism evidence="3 4">
    <name type="scientific">Agromyces marinus</name>
    <dbReference type="NCBI Taxonomy" id="1389020"/>
    <lineage>
        <taxon>Bacteria</taxon>
        <taxon>Bacillati</taxon>
        <taxon>Actinomycetota</taxon>
        <taxon>Actinomycetes</taxon>
        <taxon>Micrococcales</taxon>
        <taxon>Microbacteriaceae</taxon>
        <taxon>Agromyces</taxon>
    </lineage>
</organism>
<evidence type="ECO:0000256" key="1">
    <source>
        <dbReference type="SAM" id="MobiDB-lite"/>
    </source>
</evidence>
<sequence length="55" mass="5878">MTATAVFFLVLAVALVWGGLIASVVGLSRRPGRLDFPPGGEDDHREDVAPVERDT</sequence>
<feature type="region of interest" description="Disordered" evidence="1">
    <location>
        <begin position="34"/>
        <end position="55"/>
    </location>
</feature>
<dbReference type="RefSeq" id="WP_234660279.1">
    <property type="nucleotide sequence ID" value="NZ_AP027734.1"/>
</dbReference>